<evidence type="ECO:0008006" key="3">
    <source>
        <dbReference type="Google" id="ProtNLM"/>
    </source>
</evidence>
<keyword evidence="1" id="KW-0812">Transmembrane</keyword>
<dbReference type="EMBL" id="DRWN01000061">
    <property type="protein sequence ID" value="HHK68930.1"/>
    <property type="molecule type" value="Genomic_DNA"/>
</dbReference>
<sequence length="165" mass="18231">MLGYLELAVLKYVHIIGAVMWAGGDSFIVLFLLPSLEKINQQSRSRLAVVLLPRIFRWFLYIGLATVLSGVGLVVYMGLLSLAVLTTRYGAMLFVGGLASLAALLNANIYFKPKGKKLLQMMLNNPETASPEYLENLGKVKRGLTLNVILLWFALLMMTLAGLRL</sequence>
<keyword evidence="1" id="KW-1133">Transmembrane helix</keyword>
<accession>A0A7C5QAQ4</accession>
<comment type="caution">
    <text evidence="2">The sequence shown here is derived from an EMBL/GenBank/DDBJ whole genome shotgun (WGS) entry which is preliminary data.</text>
</comment>
<proteinExistence type="predicted"/>
<evidence type="ECO:0000313" key="2">
    <source>
        <dbReference type="EMBL" id="HHK68930.1"/>
    </source>
</evidence>
<feature type="transmembrane region" description="Helical" evidence="1">
    <location>
        <begin position="91"/>
        <end position="111"/>
    </location>
</feature>
<reference evidence="2" key="1">
    <citation type="journal article" date="2020" name="mSystems">
        <title>Genome- and Community-Level Interaction Insights into Carbon Utilization and Element Cycling Functions of Hydrothermarchaeota in Hydrothermal Sediment.</title>
        <authorList>
            <person name="Zhou Z."/>
            <person name="Liu Y."/>
            <person name="Xu W."/>
            <person name="Pan J."/>
            <person name="Luo Z.H."/>
            <person name="Li M."/>
        </authorList>
    </citation>
    <scope>NUCLEOTIDE SEQUENCE [LARGE SCALE GENOMIC DNA]</scope>
    <source>
        <strain evidence="2">SpSt-1056</strain>
    </source>
</reference>
<feature type="transmembrane region" description="Helical" evidence="1">
    <location>
        <begin position="12"/>
        <end position="34"/>
    </location>
</feature>
<feature type="transmembrane region" description="Helical" evidence="1">
    <location>
        <begin position="144"/>
        <end position="163"/>
    </location>
</feature>
<protein>
    <recommendedName>
        <fullName evidence="3">DUF2269 family protein</fullName>
    </recommendedName>
</protein>
<dbReference type="AlphaFoldDB" id="A0A7C5QAQ4"/>
<organism evidence="2">
    <name type="scientific">Caldiarchaeum subterraneum</name>
    <dbReference type="NCBI Taxonomy" id="311458"/>
    <lineage>
        <taxon>Archaea</taxon>
        <taxon>Nitrososphaerota</taxon>
        <taxon>Candidatus Caldarchaeales</taxon>
        <taxon>Candidatus Caldarchaeaceae</taxon>
        <taxon>Candidatus Caldarchaeum</taxon>
    </lineage>
</organism>
<keyword evidence="1" id="KW-0472">Membrane</keyword>
<evidence type="ECO:0000256" key="1">
    <source>
        <dbReference type="SAM" id="Phobius"/>
    </source>
</evidence>
<name>A0A7C5QAQ4_CALS0</name>
<gene>
    <name evidence="2" type="ORF">ENM11_07255</name>
</gene>
<feature type="transmembrane region" description="Helical" evidence="1">
    <location>
        <begin position="55"/>
        <end position="79"/>
    </location>
</feature>